<dbReference type="AlphaFoldDB" id="A0A0L0V9V5"/>
<proteinExistence type="predicted"/>
<evidence type="ECO:0008006" key="4">
    <source>
        <dbReference type="Google" id="ProtNLM"/>
    </source>
</evidence>
<dbReference type="Proteomes" id="UP000054564">
    <property type="component" value="Unassembled WGS sequence"/>
</dbReference>
<evidence type="ECO:0000256" key="1">
    <source>
        <dbReference type="SAM" id="SignalP"/>
    </source>
</evidence>
<evidence type="ECO:0000313" key="2">
    <source>
        <dbReference type="EMBL" id="KNE95774.1"/>
    </source>
</evidence>
<feature type="signal peptide" evidence="1">
    <location>
        <begin position="1"/>
        <end position="20"/>
    </location>
</feature>
<name>A0A0L0V9V5_9BASI</name>
<feature type="chain" id="PRO_5005549807" description="Cyanovirin-N domain-containing protein" evidence="1">
    <location>
        <begin position="21"/>
        <end position="112"/>
    </location>
</feature>
<reference evidence="3" key="1">
    <citation type="submission" date="2014-03" db="EMBL/GenBank/DDBJ databases">
        <title>The Genome Sequence of Puccinia striiformis f. sp. tritici PST-78.</title>
        <authorList>
            <consortium name="The Broad Institute Genome Sequencing Platform"/>
            <person name="Cuomo C."/>
            <person name="Hulbert S."/>
            <person name="Chen X."/>
            <person name="Walker B."/>
            <person name="Young S.K."/>
            <person name="Zeng Q."/>
            <person name="Gargeya S."/>
            <person name="Fitzgerald M."/>
            <person name="Haas B."/>
            <person name="Abouelleil A."/>
            <person name="Alvarado L."/>
            <person name="Arachchi H.M."/>
            <person name="Berlin A.M."/>
            <person name="Chapman S.B."/>
            <person name="Goldberg J."/>
            <person name="Griggs A."/>
            <person name="Gujja S."/>
            <person name="Hansen M."/>
            <person name="Howarth C."/>
            <person name="Imamovic A."/>
            <person name="Larimer J."/>
            <person name="McCowan C."/>
            <person name="Montmayeur A."/>
            <person name="Murphy C."/>
            <person name="Neiman D."/>
            <person name="Pearson M."/>
            <person name="Priest M."/>
            <person name="Roberts A."/>
            <person name="Saif S."/>
            <person name="Shea T."/>
            <person name="Sisk P."/>
            <person name="Sykes S."/>
            <person name="Wortman J."/>
            <person name="Nusbaum C."/>
            <person name="Birren B."/>
        </authorList>
    </citation>
    <scope>NUCLEOTIDE SEQUENCE [LARGE SCALE GENOMIC DNA]</scope>
    <source>
        <strain evidence="3">race PST-78</strain>
    </source>
</reference>
<gene>
    <name evidence="2" type="ORF">PSTG_10836</name>
</gene>
<organism evidence="2 3">
    <name type="scientific">Puccinia striiformis f. sp. tritici PST-78</name>
    <dbReference type="NCBI Taxonomy" id="1165861"/>
    <lineage>
        <taxon>Eukaryota</taxon>
        <taxon>Fungi</taxon>
        <taxon>Dikarya</taxon>
        <taxon>Basidiomycota</taxon>
        <taxon>Pucciniomycotina</taxon>
        <taxon>Pucciniomycetes</taxon>
        <taxon>Pucciniales</taxon>
        <taxon>Pucciniaceae</taxon>
        <taxon>Puccinia</taxon>
    </lineage>
</organism>
<comment type="caution">
    <text evidence="2">The sequence shown here is derived from an EMBL/GenBank/DDBJ whole genome shotgun (WGS) entry which is preliminary data.</text>
</comment>
<accession>A0A0L0V9V5</accession>
<keyword evidence="3" id="KW-1185">Reference proteome</keyword>
<sequence length="112" mass="12488">MHYFESVAVLMAVACGIAQAYVEYNEITLDCVGKHRPLTQSFCGHHIEVDYYDTTRARAIQNNGFFGANCYSLGLYASRICCNPDKVPEGTTRIFKSSFTDGTCLLVEKNDT</sequence>
<evidence type="ECO:0000313" key="3">
    <source>
        <dbReference type="Proteomes" id="UP000054564"/>
    </source>
</evidence>
<keyword evidence="1" id="KW-0732">Signal</keyword>
<protein>
    <recommendedName>
        <fullName evidence="4">Cyanovirin-N domain-containing protein</fullName>
    </recommendedName>
</protein>
<dbReference type="EMBL" id="AJIL01000091">
    <property type="protein sequence ID" value="KNE95774.1"/>
    <property type="molecule type" value="Genomic_DNA"/>
</dbReference>